<dbReference type="Pfam" id="PF16889">
    <property type="entry name" value="Hepar_II_III_N"/>
    <property type="match status" value="1"/>
</dbReference>
<comment type="subcellular location">
    <subcellularLocation>
        <location evidence="1">Periplasm</location>
    </subcellularLocation>
</comment>
<sequence>MKLKFLYLFILLFPLSVIGQKKSSISKDDFAILNLDHPGLEKVKQLVSKQKYQEASKTLLNYYKKRTDIKHPDYNLADKGRFLGKKLSKDNQEKADKGLDHHFYVHKGYGYFDYGKDINWEYWPVKDNEVRWQLHRHYWWTPMGLAYWSSGDEKYAKEWVAQYVDWVKKNPKGLSKENDRFAWRPLEVSHRIQEQTGLFNMFLTSPHFTPEFLMVFLNNYNKHANHILENYSEKGNHLLFEAQRMIYAGAFFPELKNAPTWRKSGIEILNTEIKKQIYPDGMQFELSPNYHTAAINIFLKALRMAQLANIDHEFPPSYKDIIEKMIMAQVNFSFPDYSFPMFGDAWVADKKVSIRNFQDWQQIFPENNTITYYATNGKKGEALPFLSHGLKDGGFYTFRNSWKDNATAMVLKASPPAFWHSQPDNGTFELWVKGRNFMPDAGVFVYGGDEEILKLRNWYRQTKIHKTLTLNNEDIEINDAQLINWHTSDKLDVLVYKNPSYAGLNHIRTVLFIDQQYFIILDKAEGKDVGKVGIHFQLVENSNPVYNNQQNSVTTRFKDGNNLFIRNFNQDQAQLAEEEGKVSYFYRTEVERPAFVFEQNKTNENSVNFATVLYPYQGEHVPNIVFEEETGNDPERGNIHFSISVDGKKQTIQHRF</sequence>
<organism evidence="7 8">
    <name type="scientific">Sphingobacterium chuzhouense</name>
    <dbReference type="NCBI Taxonomy" id="1742264"/>
    <lineage>
        <taxon>Bacteria</taxon>
        <taxon>Pseudomonadati</taxon>
        <taxon>Bacteroidota</taxon>
        <taxon>Sphingobacteriia</taxon>
        <taxon>Sphingobacteriales</taxon>
        <taxon>Sphingobacteriaceae</taxon>
        <taxon>Sphingobacterium</taxon>
    </lineage>
</organism>
<evidence type="ECO:0000313" key="8">
    <source>
        <dbReference type="Proteomes" id="UP000651112"/>
    </source>
</evidence>
<evidence type="ECO:0000259" key="6">
    <source>
        <dbReference type="Pfam" id="PF16889"/>
    </source>
</evidence>
<feature type="domain" description="Heparinase II/III-like C-terminal" evidence="5">
    <location>
        <begin position="388"/>
        <end position="597"/>
    </location>
</feature>
<dbReference type="SUPFAM" id="SSF48230">
    <property type="entry name" value="Chondroitin AC/alginate lyase"/>
    <property type="match status" value="1"/>
</dbReference>
<evidence type="ECO:0000259" key="5">
    <source>
        <dbReference type="Pfam" id="PF07940"/>
    </source>
</evidence>
<dbReference type="EMBL" id="JACNYL010000005">
    <property type="protein sequence ID" value="MBD1423518.1"/>
    <property type="molecule type" value="Genomic_DNA"/>
</dbReference>
<dbReference type="PANTHER" id="PTHR39210">
    <property type="entry name" value="HEPARIN-SULFATE LYASE"/>
    <property type="match status" value="1"/>
</dbReference>
<dbReference type="InterPro" id="IPR008929">
    <property type="entry name" value="Chondroitin_lyas"/>
</dbReference>
<dbReference type="RefSeq" id="WP_190315296.1">
    <property type="nucleotide sequence ID" value="NZ_JACNYL010000005.1"/>
</dbReference>
<dbReference type="Gene3D" id="1.50.10.100">
    <property type="entry name" value="Chondroitin AC/alginate lyase"/>
    <property type="match status" value="1"/>
</dbReference>
<dbReference type="Gene3D" id="2.70.98.70">
    <property type="match status" value="1"/>
</dbReference>
<dbReference type="InterPro" id="IPR031680">
    <property type="entry name" value="Hepar_II_III_N"/>
</dbReference>
<name>A0ABR7XWT5_9SPHI</name>
<reference evidence="7 8" key="1">
    <citation type="submission" date="2020-08" db="EMBL/GenBank/DDBJ databases">
        <title>Sphingobacterium sp. DN00404 isolated from aquaculture water.</title>
        <authorList>
            <person name="Zhang M."/>
        </authorList>
    </citation>
    <scope>NUCLEOTIDE SEQUENCE [LARGE SCALE GENOMIC DNA]</scope>
    <source>
        <strain evidence="7 8">KCTC 42746</strain>
    </source>
</reference>
<dbReference type="InterPro" id="IPR054646">
    <property type="entry name" value="HepC"/>
</dbReference>
<dbReference type="PANTHER" id="PTHR39210:SF1">
    <property type="entry name" value="HEPARIN-SULFATE LYASE"/>
    <property type="match status" value="1"/>
</dbReference>
<evidence type="ECO:0000313" key="7">
    <source>
        <dbReference type="EMBL" id="MBD1423518.1"/>
    </source>
</evidence>
<comment type="caution">
    <text evidence="7">The sequence shown here is derived from an EMBL/GenBank/DDBJ whole genome shotgun (WGS) entry which is preliminary data.</text>
</comment>
<dbReference type="NCBIfam" id="NF045573">
    <property type="entry name" value="Hepsulflyase_CFB"/>
    <property type="match status" value="1"/>
</dbReference>
<gene>
    <name evidence="7" type="ORF">H8B21_18315</name>
</gene>
<accession>A0ABR7XWT5</accession>
<keyword evidence="4" id="KW-0456">Lyase</keyword>
<keyword evidence="2" id="KW-0732">Signal</keyword>
<proteinExistence type="predicted"/>
<evidence type="ECO:0000256" key="3">
    <source>
        <dbReference type="ARBA" id="ARBA00022764"/>
    </source>
</evidence>
<dbReference type="Proteomes" id="UP000651112">
    <property type="component" value="Unassembled WGS sequence"/>
</dbReference>
<evidence type="ECO:0000256" key="1">
    <source>
        <dbReference type="ARBA" id="ARBA00004418"/>
    </source>
</evidence>
<evidence type="ECO:0000256" key="4">
    <source>
        <dbReference type="ARBA" id="ARBA00023239"/>
    </source>
</evidence>
<protein>
    <submittedName>
        <fullName evidence="7">Heparinase II/III family protein</fullName>
    </submittedName>
</protein>
<keyword evidence="3" id="KW-0574">Periplasm</keyword>
<dbReference type="InterPro" id="IPR012480">
    <property type="entry name" value="Hepar_II_III_C"/>
</dbReference>
<evidence type="ECO:0000256" key="2">
    <source>
        <dbReference type="ARBA" id="ARBA00022729"/>
    </source>
</evidence>
<feature type="domain" description="Heparin-sulfate lyase N-terminal" evidence="6">
    <location>
        <begin position="30"/>
        <end position="372"/>
    </location>
</feature>
<keyword evidence="8" id="KW-1185">Reference proteome</keyword>
<dbReference type="Pfam" id="PF07940">
    <property type="entry name" value="Hepar_II_III_C"/>
    <property type="match status" value="1"/>
</dbReference>